<proteinExistence type="predicted"/>
<name>A0A915INY9_ROMCU</name>
<protein>
    <submittedName>
        <fullName evidence="2">Uncharacterized protein</fullName>
    </submittedName>
</protein>
<dbReference type="WBParaSite" id="nRc.2.0.1.t15516-RA">
    <property type="protein sequence ID" value="nRc.2.0.1.t15516-RA"/>
    <property type="gene ID" value="nRc.2.0.1.g15516"/>
</dbReference>
<evidence type="ECO:0000313" key="1">
    <source>
        <dbReference type="Proteomes" id="UP000887565"/>
    </source>
</evidence>
<accession>A0A915INY9</accession>
<dbReference type="Proteomes" id="UP000887565">
    <property type="component" value="Unplaced"/>
</dbReference>
<organism evidence="1 2">
    <name type="scientific">Romanomermis culicivorax</name>
    <name type="common">Nematode worm</name>
    <dbReference type="NCBI Taxonomy" id="13658"/>
    <lineage>
        <taxon>Eukaryota</taxon>
        <taxon>Metazoa</taxon>
        <taxon>Ecdysozoa</taxon>
        <taxon>Nematoda</taxon>
        <taxon>Enoplea</taxon>
        <taxon>Dorylaimia</taxon>
        <taxon>Mermithida</taxon>
        <taxon>Mermithoidea</taxon>
        <taxon>Mermithidae</taxon>
        <taxon>Romanomermis</taxon>
    </lineage>
</organism>
<keyword evidence="1" id="KW-1185">Reference proteome</keyword>
<evidence type="ECO:0000313" key="2">
    <source>
        <dbReference type="WBParaSite" id="nRc.2.0.1.t15516-RA"/>
    </source>
</evidence>
<dbReference type="AlphaFoldDB" id="A0A915INY9"/>
<sequence>MPKEIKDLTKVARLTICNNQHSISEQIQMMSVDNANGDPDAEYLPKEATIIRVALAVTIIKIKVADGAVITIHGSVVITMASSFGEHMIKCVILKDDNNDHATYDIFLEEISKEERVSFCEDKSDTFSQIEEIEAEQLVRHPKRSIYQLPS</sequence>
<reference evidence="2" key="1">
    <citation type="submission" date="2022-11" db="UniProtKB">
        <authorList>
            <consortium name="WormBaseParasite"/>
        </authorList>
    </citation>
    <scope>IDENTIFICATION</scope>
</reference>